<keyword evidence="4" id="KW-1185">Reference proteome</keyword>
<dbReference type="GO" id="GO:0043456">
    <property type="term" value="P:regulation of pentose-phosphate shunt"/>
    <property type="evidence" value="ECO:0007669"/>
    <property type="project" value="TreeGrafter"/>
</dbReference>
<keyword evidence="2" id="KW-0732">Signal</keyword>
<keyword evidence="1 3" id="KW-0378">Hydrolase</keyword>
<dbReference type="SUPFAM" id="SSF53254">
    <property type="entry name" value="Phosphoglycerate mutase-like"/>
    <property type="match status" value="1"/>
</dbReference>
<dbReference type="Pfam" id="PF00300">
    <property type="entry name" value="His_Phos_1"/>
    <property type="match status" value="1"/>
</dbReference>
<accession>A0A3S4FP07</accession>
<protein>
    <submittedName>
        <fullName evidence="3">Phosphoserine phosphatase 2</fullName>
        <ecNumber evidence="3">3.1.3.3</ecNumber>
    </submittedName>
</protein>
<dbReference type="RefSeq" id="WP_158015617.1">
    <property type="nucleotide sequence ID" value="NZ_CBCSKE010000004.1"/>
</dbReference>
<dbReference type="Proteomes" id="UP000269998">
    <property type="component" value="Chromosome"/>
</dbReference>
<dbReference type="PANTHER" id="PTHR46517:SF1">
    <property type="entry name" value="FRUCTOSE-2,6-BISPHOSPHATASE TIGAR"/>
    <property type="match status" value="1"/>
</dbReference>
<organism evidence="3 4">
    <name type="scientific">Mycobacterium basiliense</name>
    <dbReference type="NCBI Taxonomy" id="2094119"/>
    <lineage>
        <taxon>Bacteria</taxon>
        <taxon>Bacillati</taxon>
        <taxon>Actinomycetota</taxon>
        <taxon>Actinomycetes</taxon>
        <taxon>Mycobacteriales</taxon>
        <taxon>Mycobacteriaceae</taxon>
        <taxon>Mycobacterium</taxon>
    </lineage>
</organism>
<gene>
    <name evidence="3" type="primary">pspB</name>
    <name evidence="3" type="ORF">MB901379_01019</name>
</gene>
<dbReference type="EC" id="3.1.3.3" evidence="3"/>
<dbReference type="GO" id="GO:0004331">
    <property type="term" value="F:fructose-2,6-bisphosphate 2-phosphatase activity"/>
    <property type="evidence" value="ECO:0007669"/>
    <property type="project" value="TreeGrafter"/>
</dbReference>
<dbReference type="AlphaFoldDB" id="A0A3S4FP07"/>
<evidence type="ECO:0000313" key="4">
    <source>
        <dbReference type="Proteomes" id="UP000269998"/>
    </source>
</evidence>
<dbReference type="CDD" id="cd07067">
    <property type="entry name" value="HP_PGM_like"/>
    <property type="match status" value="1"/>
</dbReference>
<reference evidence="4" key="1">
    <citation type="submission" date="2018-02" db="EMBL/GenBank/DDBJ databases">
        <authorList>
            <person name="Seth-Smith MB H."/>
            <person name="Seth-Smith H."/>
        </authorList>
    </citation>
    <scope>NUCLEOTIDE SEQUENCE [LARGE SCALE GENOMIC DNA]</scope>
</reference>
<feature type="chain" id="PRO_5039649347" evidence="2">
    <location>
        <begin position="31"/>
        <end position="240"/>
    </location>
</feature>
<dbReference type="SMART" id="SM00855">
    <property type="entry name" value="PGAM"/>
    <property type="match status" value="1"/>
</dbReference>
<dbReference type="InterPro" id="IPR013078">
    <property type="entry name" value="His_Pase_superF_clade-1"/>
</dbReference>
<evidence type="ECO:0000256" key="1">
    <source>
        <dbReference type="ARBA" id="ARBA00022801"/>
    </source>
</evidence>
<dbReference type="PROSITE" id="PS51257">
    <property type="entry name" value="PROKAR_LIPOPROTEIN"/>
    <property type="match status" value="1"/>
</dbReference>
<dbReference type="Gene3D" id="3.40.50.1240">
    <property type="entry name" value="Phosphoglycerate mutase-like"/>
    <property type="match status" value="1"/>
</dbReference>
<dbReference type="InterPro" id="IPR051695">
    <property type="entry name" value="Phosphoglycerate_Mutase"/>
</dbReference>
<dbReference type="EMBL" id="LR130759">
    <property type="protein sequence ID" value="VDM87477.1"/>
    <property type="molecule type" value="Genomic_DNA"/>
</dbReference>
<evidence type="ECO:0000313" key="3">
    <source>
        <dbReference type="EMBL" id="VDM87477.1"/>
    </source>
</evidence>
<proteinExistence type="predicted"/>
<evidence type="ECO:0000256" key="2">
    <source>
        <dbReference type="SAM" id="SignalP"/>
    </source>
</evidence>
<dbReference type="KEGG" id="mbai:MB901379_01019"/>
<dbReference type="OrthoDB" id="9793115at2"/>
<dbReference type="GO" id="GO:0045820">
    <property type="term" value="P:negative regulation of glycolytic process"/>
    <property type="evidence" value="ECO:0007669"/>
    <property type="project" value="TreeGrafter"/>
</dbReference>
<feature type="signal peptide" evidence="2">
    <location>
        <begin position="1"/>
        <end position="30"/>
    </location>
</feature>
<dbReference type="GO" id="GO:0005829">
    <property type="term" value="C:cytosol"/>
    <property type="evidence" value="ECO:0007669"/>
    <property type="project" value="TreeGrafter"/>
</dbReference>
<dbReference type="PANTHER" id="PTHR46517">
    <property type="entry name" value="FRUCTOSE-2,6-BISPHOSPHATASE TIGAR"/>
    <property type="match status" value="1"/>
</dbReference>
<name>A0A3S4FP07_9MYCO</name>
<dbReference type="InterPro" id="IPR029033">
    <property type="entry name" value="His_PPase_superfam"/>
</dbReference>
<sequence length="240" mass="25794" precursor="true">MAKHTKMPKMPKTFKVLAVFAAATMLSACGGGGPQARTITLTFVRNAQSQANADGVIDTDIPGTGLSAEGKAQAEQLANRVTHSDYDSIYTSPMAAAQQTAGPLAKELSKQAEIVEELESLNAGWYNGKPDSMSDRTYMVAPADWLNGDMHSAIPGSASGRDFNSRFSAAVWKIYNSGHNKPVAFSQGVAIMVWTLMNVKNPKTNLLNSHPLPNIGRVVITGNPLTGWRLVDWDGIRNFS</sequence>